<name>A0ABV4U5M9_9BACT</name>
<evidence type="ECO:0000256" key="4">
    <source>
        <dbReference type="ARBA" id="ARBA00023136"/>
    </source>
</evidence>
<evidence type="ECO:0000256" key="5">
    <source>
        <dbReference type="SAM" id="Phobius"/>
    </source>
</evidence>
<feature type="transmembrane region" description="Helical" evidence="5">
    <location>
        <begin position="361"/>
        <end position="388"/>
    </location>
</feature>
<accession>A0ABV4U5M9</accession>
<dbReference type="RefSeq" id="WP_425345553.1">
    <property type="nucleotide sequence ID" value="NZ_JBGUBD010000005.1"/>
</dbReference>
<gene>
    <name evidence="6" type="ORF">ACERK3_10000</name>
</gene>
<dbReference type="NCBIfam" id="TIGR00785">
    <property type="entry name" value="dass"/>
    <property type="match status" value="1"/>
</dbReference>
<dbReference type="PANTHER" id="PTHR10283:SF92">
    <property type="entry name" value="LOW-AFFINITY PHOSPHATE TRANSPORTER PHO91"/>
    <property type="match status" value="1"/>
</dbReference>
<evidence type="ECO:0000256" key="1">
    <source>
        <dbReference type="ARBA" id="ARBA00004141"/>
    </source>
</evidence>
<feature type="transmembrane region" description="Helical" evidence="5">
    <location>
        <begin position="230"/>
        <end position="253"/>
    </location>
</feature>
<keyword evidence="2 5" id="KW-0812">Transmembrane</keyword>
<proteinExistence type="predicted"/>
<keyword evidence="3 5" id="KW-1133">Transmembrane helix</keyword>
<feature type="transmembrane region" description="Helical" evidence="5">
    <location>
        <begin position="96"/>
        <end position="120"/>
    </location>
</feature>
<feature type="transmembrane region" description="Helical" evidence="5">
    <location>
        <begin position="14"/>
        <end position="31"/>
    </location>
</feature>
<dbReference type="Pfam" id="PF00939">
    <property type="entry name" value="Na_sulph_symp"/>
    <property type="match status" value="1"/>
</dbReference>
<evidence type="ECO:0000256" key="3">
    <source>
        <dbReference type="ARBA" id="ARBA00022989"/>
    </source>
</evidence>
<dbReference type="InterPro" id="IPR001898">
    <property type="entry name" value="SLC13A/DASS"/>
</dbReference>
<organism evidence="6 7">
    <name type="scientific">Natronomicrosphaera hydrolytica</name>
    <dbReference type="NCBI Taxonomy" id="3242702"/>
    <lineage>
        <taxon>Bacteria</taxon>
        <taxon>Pseudomonadati</taxon>
        <taxon>Planctomycetota</taxon>
        <taxon>Phycisphaerae</taxon>
        <taxon>Phycisphaerales</taxon>
        <taxon>Phycisphaeraceae</taxon>
        <taxon>Natronomicrosphaera</taxon>
    </lineage>
</organism>
<evidence type="ECO:0000313" key="7">
    <source>
        <dbReference type="Proteomes" id="UP001575105"/>
    </source>
</evidence>
<dbReference type="EMBL" id="JBGUBD010000005">
    <property type="protein sequence ID" value="MFA9478627.1"/>
    <property type="molecule type" value="Genomic_DNA"/>
</dbReference>
<comment type="caution">
    <text evidence="6">The sequence shown here is derived from an EMBL/GenBank/DDBJ whole genome shotgun (WGS) entry which is preliminary data.</text>
</comment>
<reference evidence="6 7" key="1">
    <citation type="submission" date="2024-08" db="EMBL/GenBank/DDBJ databases">
        <title>Whole-genome sequencing of halo(alkali)philic microorganisms from hypersaline lakes.</title>
        <authorList>
            <person name="Sorokin D.Y."/>
            <person name="Merkel A.Y."/>
            <person name="Messina E."/>
            <person name="Yakimov M."/>
        </authorList>
    </citation>
    <scope>NUCLEOTIDE SEQUENCE [LARGE SCALE GENOMIC DNA]</scope>
    <source>
        <strain evidence="6 7">AB-hyl4</strain>
    </source>
</reference>
<feature type="transmembrane region" description="Helical" evidence="5">
    <location>
        <begin position="141"/>
        <end position="159"/>
    </location>
</feature>
<protein>
    <submittedName>
        <fullName evidence="6">DASS family sodium-coupled anion symporter</fullName>
    </submittedName>
</protein>
<feature type="transmembrane region" description="Helical" evidence="5">
    <location>
        <begin position="400"/>
        <end position="420"/>
    </location>
</feature>
<feature type="transmembrane region" description="Helical" evidence="5">
    <location>
        <begin position="274"/>
        <end position="293"/>
    </location>
</feature>
<dbReference type="PANTHER" id="PTHR10283">
    <property type="entry name" value="SOLUTE CARRIER FAMILY 13 MEMBER"/>
    <property type="match status" value="1"/>
</dbReference>
<evidence type="ECO:0000313" key="6">
    <source>
        <dbReference type="EMBL" id="MFA9478627.1"/>
    </source>
</evidence>
<evidence type="ECO:0000256" key="2">
    <source>
        <dbReference type="ARBA" id="ARBA00022692"/>
    </source>
</evidence>
<sequence length="466" mass="49330">MHTLAPDRIEWKRPAIIVGTIVLATIVYLLMPADMNELAKRAVAIFIIAAVFWATEVIPLYATSLCLVGLQVLLLAHHGGLAPADVGPDGGNLQFTVFFTPFASPVIILFLGGFLLSSAVTKHALDRAIAAKVLDPFTRNPLLLIYGVMLITAFFSMWMSNTATTAMMLAIVAPLLKNLSDDGKFHLAVILAVPMGANIGGIGTPIGTPPNAVALAALRQGGFDVGFLDWMLVFVPLAVLLMAVAGVLLYFMLPPGKALSIPRLKHTEPISTRGKITLAILVLTICLWLTGSWHGIDDAVIALIAAALLTGLQMLDRRDVDTIDWNILILMWGGLALGNAMSQTGLVAYLMDLPIAQTTGFLLALTVVLLAYGLSTFMSNTAAANLIIPMALAFPAPENVQLIILTALACSFAMALPISTPPNAMAFATGRLPAATLLRVGGLISAIAIGVLLMGYQVMLPLILNL</sequence>
<keyword evidence="4 5" id="KW-0472">Membrane</keyword>
<dbReference type="Proteomes" id="UP001575105">
    <property type="component" value="Unassembled WGS sequence"/>
</dbReference>
<keyword evidence="7" id="KW-1185">Reference proteome</keyword>
<feature type="transmembrane region" description="Helical" evidence="5">
    <location>
        <begin position="327"/>
        <end position="349"/>
    </location>
</feature>
<comment type="subcellular location">
    <subcellularLocation>
        <location evidence="1">Membrane</location>
        <topology evidence="1">Multi-pass membrane protein</topology>
    </subcellularLocation>
</comment>
<feature type="transmembrane region" description="Helical" evidence="5">
    <location>
        <begin position="43"/>
        <end position="76"/>
    </location>
</feature>
<feature type="transmembrane region" description="Helical" evidence="5">
    <location>
        <begin position="440"/>
        <end position="464"/>
    </location>
</feature>